<dbReference type="PANTHER" id="PTHR30576:SF0">
    <property type="entry name" value="UNDECAPRENYL-PHOSPHATE N-ACETYLGALACTOSAMINYL 1-PHOSPHATE TRANSFERASE-RELATED"/>
    <property type="match status" value="1"/>
</dbReference>
<dbReference type="NCBIfam" id="TIGR03025">
    <property type="entry name" value="EPS_sugtrans"/>
    <property type="match status" value="1"/>
</dbReference>
<protein>
    <submittedName>
        <fullName evidence="9">Exopolysaccharide biosynthesis polyprenyl glycosylphosphotransferase</fullName>
    </submittedName>
</protein>
<dbReference type="InterPro" id="IPR003362">
    <property type="entry name" value="Bact_transf"/>
</dbReference>
<sequence>MKTPKRINRRLVMLLLLIFDLMGGVGMMLMLRHLHPYLDMVFPGSMSGLNNLSFFAEMSVFTLYWMMLFALSGFYRQIVQKGIGLYMTTFLGVLIVGEIVFIFFCYLRNDYLFSYGYAHFLWAQVSFLFLFYGLPRVVYYVVVQYLTRKSHLAIHAILVGNSTRAFNLKSELSKFIDGARYHFVGYVDVENGKALSESEMQLPRLGMVDELDGLLSNYPVDEVVLALEFKDSRLVQHILNVGKQRNLVLRFLPDINAILEGAVKMTNLHGTPLITIHNRLMPEWQMVLKILMDYSISVLAILLALPLIPIIVLGIKMTSPGPVLYFQTRLGKNRKPFKIIKFRSMYVDAEKDGPALSSDHDPRITPVGRIMRKWRIDELPQFVNVLMGHMSVVGPRPERRYFFDKVIHQAPYFVHLSRVKPGITSWGMVKYGYAENVEQMISRAEYDILYLENMTLMVDVKIILHTLRILLTGKGK</sequence>
<dbReference type="AlphaFoldDB" id="A0A2W7PBQ0"/>
<dbReference type="InterPro" id="IPR017475">
    <property type="entry name" value="EPS_sugar_tfrase"/>
</dbReference>
<evidence type="ECO:0000256" key="4">
    <source>
        <dbReference type="ARBA" id="ARBA00022692"/>
    </source>
</evidence>
<proteinExistence type="inferred from homology"/>
<dbReference type="EMBL" id="QKZK01000001">
    <property type="protein sequence ID" value="PZX20762.1"/>
    <property type="molecule type" value="Genomic_DNA"/>
</dbReference>
<dbReference type="GO" id="GO:0016020">
    <property type="term" value="C:membrane"/>
    <property type="evidence" value="ECO:0007669"/>
    <property type="project" value="UniProtKB-SubCell"/>
</dbReference>
<feature type="domain" description="Bacterial sugar transferase" evidence="8">
    <location>
        <begin position="289"/>
        <end position="471"/>
    </location>
</feature>
<comment type="subcellular location">
    <subcellularLocation>
        <location evidence="1">Membrane</location>
        <topology evidence="1">Multi-pass membrane protein</topology>
    </subcellularLocation>
</comment>
<evidence type="ECO:0000256" key="5">
    <source>
        <dbReference type="ARBA" id="ARBA00022989"/>
    </source>
</evidence>
<reference evidence="9 10" key="1">
    <citation type="submission" date="2018-06" db="EMBL/GenBank/DDBJ databases">
        <title>Genomic Encyclopedia of Archaeal and Bacterial Type Strains, Phase II (KMG-II): from individual species to whole genera.</title>
        <authorList>
            <person name="Goeker M."/>
        </authorList>
    </citation>
    <scope>NUCLEOTIDE SEQUENCE [LARGE SCALE GENOMIC DNA]</scope>
    <source>
        <strain evidence="9 10">DSM 6779</strain>
    </source>
</reference>
<keyword evidence="10" id="KW-1185">Reference proteome</keyword>
<dbReference type="GO" id="GO:0016780">
    <property type="term" value="F:phosphotransferase activity, for other substituted phosphate groups"/>
    <property type="evidence" value="ECO:0007669"/>
    <property type="project" value="TreeGrafter"/>
</dbReference>
<dbReference type="RefSeq" id="WP_111443912.1">
    <property type="nucleotide sequence ID" value="NZ_QKZK01000001.1"/>
</dbReference>
<feature type="transmembrane region" description="Helical" evidence="7">
    <location>
        <begin position="12"/>
        <end position="31"/>
    </location>
</feature>
<gene>
    <name evidence="9" type="ORF">LX69_00187</name>
</gene>
<name>A0A2W7PBQ0_9BACT</name>
<evidence type="ECO:0000313" key="10">
    <source>
        <dbReference type="Proteomes" id="UP000249239"/>
    </source>
</evidence>
<feature type="transmembrane region" description="Helical" evidence="7">
    <location>
        <begin position="83"/>
        <end position="109"/>
    </location>
</feature>
<evidence type="ECO:0000256" key="7">
    <source>
        <dbReference type="SAM" id="Phobius"/>
    </source>
</evidence>
<evidence type="ECO:0000313" key="9">
    <source>
        <dbReference type="EMBL" id="PZX20762.1"/>
    </source>
</evidence>
<comment type="similarity">
    <text evidence="2">Belongs to the bacterial sugar transferase family.</text>
</comment>
<feature type="transmembrane region" description="Helical" evidence="7">
    <location>
        <begin position="121"/>
        <end position="142"/>
    </location>
</feature>
<keyword evidence="3 9" id="KW-0808">Transferase</keyword>
<organism evidence="9 10">
    <name type="scientific">Breznakibacter xylanolyticus</name>
    <dbReference type="NCBI Taxonomy" id="990"/>
    <lineage>
        <taxon>Bacteria</taxon>
        <taxon>Pseudomonadati</taxon>
        <taxon>Bacteroidota</taxon>
        <taxon>Bacteroidia</taxon>
        <taxon>Marinilabiliales</taxon>
        <taxon>Marinilabiliaceae</taxon>
        <taxon>Breznakibacter</taxon>
    </lineage>
</organism>
<dbReference type="OrthoDB" id="9774190at2"/>
<dbReference type="PANTHER" id="PTHR30576">
    <property type="entry name" value="COLANIC BIOSYNTHESIS UDP-GLUCOSE LIPID CARRIER TRANSFERASE"/>
    <property type="match status" value="1"/>
</dbReference>
<accession>A0A2W7PBQ0</accession>
<evidence type="ECO:0000259" key="8">
    <source>
        <dbReference type="Pfam" id="PF02397"/>
    </source>
</evidence>
<dbReference type="Gene3D" id="3.40.50.720">
    <property type="entry name" value="NAD(P)-binding Rossmann-like Domain"/>
    <property type="match status" value="1"/>
</dbReference>
<evidence type="ECO:0000256" key="1">
    <source>
        <dbReference type="ARBA" id="ARBA00004141"/>
    </source>
</evidence>
<keyword evidence="5 7" id="KW-1133">Transmembrane helix</keyword>
<evidence type="ECO:0000256" key="2">
    <source>
        <dbReference type="ARBA" id="ARBA00006464"/>
    </source>
</evidence>
<keyword evidence="4 7" id="KW-0812">Transmembrane</keyword>
<dbReference type="Pfam" id="PF02397">
    <property type="entry name" value="Bac_transf"/>
    <property type="match status" value="1"/>
</dbReference>
<dbReference type="Pfam" id="PF13727">
    <property type="entry name" value="CoA_binding_3"/>
    <property type="match status" value="1"/>
</dbReference>
<feature type="transmembrane region" description="Helical" evidence="7">
    <location>
        <begin position="51"/>
        <end position="71"/>
    </location>
</feature>
<evidence type="ECO:0000256" key="3">
    <source>
        <dbReference type="ARBA" id="ARBA00022679"/>
    </source>
</evidence>
<feature type="transmembrane region" description="Helical" evidence="7">
    <location>
        <begin position="294"/>
        <end position="315"/>
    </location>
</feature>
<comment type="caution">
    <text evidence="9">The sequence shown here is derived from an EMBL/GenBank/DDBJ whole genome shotgun (WGS) entry which is preliminary data.</text>
</comment>
<dbReference type="Proteomes" id="UP000249239">
    <property type="component" value="Unassembled WGS sequence"/>
</dbReference>
<evidence type="ECO:0000256" key="6">
    <source>
        <dbReference type="ARBA" id="ARBA00023136"/>
    </source>
</evidence>
<keyword evidence="6 7" id="KW-0472">Membrane</keyword>